<reference evidence="2" key="1">
    <citation type="submission" date="2023-06" db="EMBL/GenBank/DDBJ databases">
        <title>Genomic of Parafulvivirga corallium.</title>
        <authorList>
            <person name="Wang G."/>
        </authorList>
    </citation>
    <scope>NUCLEOTIDE SEQUENCE</scope>
    <source>
        <strain evidence="2">BMA10</strain>
    </source>
</reference>
<keyword evidence="1" id="KW-0812">Transmembrane</keyword>
<keyword evidence="3" id="KW-1185">Reference proteome</keyword>
<dbReference type="Gene3D" id="3.30.530.20">
    <property type="match status" value="1"/>
</dbReference>
<keyword evidence="1" id="KW-0472">Membrane</keyword>
<name>A0ABT8KIV3_9BACT</name>
<dbReference type="InterPro" id="IPR023393">
    <property type="entry name" value="START-like_dom_sf"/>
</dbReference>
<sequence>MKFLKYFLGFLIIIIIAFFAVGLFVPTFSYQSSVKVDAPVEKVWEVFVDESKLPYWMDGFQSIETISGKRNEVGSIYELVFLQGGEEIKLTETLKAFEPGKLFAMKIESDFLSSDTKVNFEQEGDQTIITAVNRVEGNNLFKKSICFLSKSTFQEMSTKQYTKLKDIIENE</sequence>
<evidence type="ECO:0000256" key="1">
    <source>
        <dbReference type="SAM" id="Phobius"/>
    </source>
</evidence>
<feature type="transmembrane region" description="Helical" evidence="1">
    <location>
        <begin position="6"/>
        <end position="25"/>
    </location>
</feature>
<accession>A0ABT8KIV3</accession>
<proteinExistence type="predicted"/>
<dbReference type="Proteomes" id="UP001172082">
    <property type="component" value="Unassembled WGS sequence"/>
</dbReference>
<evidence type="ECO:0000313" key="3">
    <source>
        <dbReference type="Proteomes" id="UP001172082"/>
    </source>
</evidence>
<dbReference type="InterPro" id="IPR019587">
    <property type="entry name" value="Polyketide_cyclase/dehydratase"/>
</dbReference>
<dbReference type="Pfam" id="PF10604">
    <property type="entry name" value="Polyketide_cyc2"/>
    <property type="match status" value="1"/>
</dbReference>
<gene>
    <name evidence="2" type="ORF">QQ008_04730</name>
</gene>
<evidence type="ECO:0000313" key="2">
    <source>
        <dbReference type="EMBL" id="MDN5200649.1"/>
    </source>
</evidence>
<dbReference type="SUPFAM" id="SSF55961">
    <property type="entry name" value="Bet v1-like"/>
    <property type="match status" value="1"/>
</dbReference>
<dbReference type="RefSeq" id="WP_346750671.1">
    <property type="nucleotide sequence ID" value="NZ_JAUJEA010000001.1"/>
</dbReference>
<organism evidence="2 3">
    <name type="scientific">Splendidivirga corallicola</name>
    <dbReference type="NCBI Taxonomy" id="3051826"/>
    <lineage>
        <taxon>Bacteria</taxon>
        <taxon>Pseudomonadati</taxon>
        <taxon>Bacteroidota</taxon>
        <taxon>Cytophagia</taxon>
        <taxon>Cytophagales</taxon>
        <taxon>Splendidivirgaceae</taxon>
        <taxon>Splendidivirga</taxon>
    </lineage>
</organism>
<keyword evidence="1" id="KW-1133">Transmembrane helix</keyword>
<dbReference type="EMBL" id="JAUJEA010000001">
    <property type="protein sequence ID" value="MDN5200649.1"/>
    <property type="molecule type" value="Genomic_DNA"/>
</dbReference>
<protein>
    <submittedName>
        <fullName evidence="2">SRPBCC family protein</fullName>
    </submittedName>
</protein>
<comment type="caution">
    <text evidence="2">The sequence shown here is derived from an EMBL/GenBank/DDBJ whole genome shotgun (WGS) entry which is preliminary data.</text>
</comment>